<dbReference type="CDD" id="cd03801">
    <property type="entry name" value="GT4_PimA-like"/>
    <property type="match status" value="3"/>
</dbReference>
<name>A0A4R0YXK3_9GAMM</name>
<proteinExistence type="predicted"/>
<dbReference type="Proteomes" id="UP000291822">
    <property type="component" value="Unassembled WGS sequence"/>
</dbReference>
<accession>A0A4R0YXK3</accession>
<protein>
    <submittedName>
        <fullName evidence="3">Glycosyltransferase</fullName>
    </submittedName>
</protein>
<feature type="domain" description="Glycosyl transferase family 1" evidence="2">
    <location>
        <begin position="1203"/>
        <end position="1352"/>
    </location>
</feature>
<gene>
    <name evidence="3" type="ORF">EZM97_20170</name>
</gene>
<dbReference type="EMBL" id="SJTG01000002">
    <property type="protein sequence ID" value="TCI11130.1"/>
    <property type="molecule type" value="Genomic_DNA"/>
</dbReference>
<dbReference type="GO" id="GO:0016757">
    <property type="term" value="F:glycosyltransferase activity"/>
    <property type="evidence" value="ECO:0007669"/>
    <property type="project" value="InterPro"/>
</dbReference>
<dbReference type="Pfam" id="PF13692">
    <property type="entry name" value="Glyco_trans_1_4"/>
    <property type="match status" value="2"/>
</dbReference>
<sequence>MMYEHAKSVAGARVECSAATSSPARRRRLLVINFFPAFTPPSSGGEQRYFYLYKHLSKSFDITLVSATFPNASLETITHSDCFREIRVPKPAEADQIHWQLSSEGIGPECSALAVALAYPFDTQMSRVISEHAVGVDFIIHESPFTVPYDRGMGSDGIPRIYNAYNVEYQLARQIFKGDIGVRATEFVKFLETELIAHCEALLAISDEEADTFEREFGFEASKIFRAPNGFEPNDQDVSYVRSRNEVLFLGSVHPPNVEALDFIGNILAPALPHITFNVIGSVCKAYLGPQRANLKLLGFVDEAEKTRLLSTCGAAINPLFSGAGTNLKMLDYLAHGAPIVSTTVGARGLPLVDGEHIVVSESDAFAITLSRVLGDAVHADRLSAKGAEFVVESYSWEAIASRVAGDLEGLIRQREARRPRRKILSVCDYSVDRPMGGGQVRISALLRELGREFDVTLLCMTDDLQESSRRIHDGVLQVAIPKSEAHRLAQVEADQGYSVSVADVVSGLQCGGDSRYRGRFLKLLPNADIILFEQCYLAALLDDIPLDVPVVYSSQNIEVDLKRALYAHRDDGERWLAEVERMEAAMFRRSQLLVCVSQSDLDGFGTRMPAIKGMVIENGVRLRPNFVRSNRSGRNEPLAIFLGSSHPPNVRAARYIIEELAPELPQISFALAGSVCDAVAGDRLPSNVLLLGFLEDEEKLAALGMADVAINPLFDGGGSSLKVPDFFAAGLPMVTSAVGVRGYDAVDGVHCVIAGSDTFPASVRSLIGNAEQRQRMSALCRRFAEEELDWELLGGRFRRELRKLIPGQGMARMLVLTYRFADPPRGGAETFMLRLLEQLRANASLQIEIASTHVGAIHDHLHFSAVYDHPEDRDGMPDGIGVVHYFPVDEGRSDPFEAARKLHAVWMNESLELGRRLAKRDDRPGLLGGWNHPERAQGRADAMCWASRHAQIRVPNNATRLTIAGVSPQGTQTISVRAHEKELRAISVHGEFEFTVDLPRASDIVELCSTAVLSEASDPRVLSFIATSLSFGTANEDITIDLGVGMEVRAKEGNVDRWVSDLIEVAEMRDPAIDAIFDQIRGPHSTSRDRWLRKNLPQFDLVLVQGVPFSTAVDGVHASRCHGVPCIVLPHFHMEDRYYHWQSFYEAFRHADAVIAAPSQSKPLFFDKIGANSVVLPGGGLDPADFSADSIFNGVEAFRALHTQRRPFMLVLGRKAGAKNYAMIIEAASRLRQTGRSFDLVMIGPDDDGAPVDASLVTYYGAQPRDVVIGALAEARCLVNMSDSESFGIVLLEAWMAGTPVIARTSCTAFAELVSPEKNGLMANDVATVMEAMARYIDDAELATRHAAQGRQLAESYGWDRLAQRFAMVASDILGDCKNA</sequence>
<evidence type="ECO:0000259" key="2">
    <source>
        <dbReference type="Pfam" id="PF00534"/>
    </source>
</evidence>
<evidence type="ECO:0000256" key="1">
    <source>
        <dbReference type="ARBA" id="ARBA00022679"/>
    </source>
</evidence>
<keyword evidence="4" id="KW-1185">Reference proteome</keyword>
<organism evidence="3 4">
    <name type="scientific">Dyella soli</name>
    <dbReference type="NCBI Taxonomy" id="522319"/>
    <lineage>
        <taxon>Bacteria</taxon>
        <taxon>Pseudomonadati</taxon>
        <taxon>Pseudomonadota</taxon>
        <taxon>Gammaproteobacteria</taxon>
        <taxon>Lysobacterales</taxon>
        <taxon>Rhodanobacteraceae</taxon>
        <taxon>Dyella</taxon>
    </lineage>
</organism>
<keyword evidence="1 3" id="KW-0808">Transferase</keyword>
<reference evidence="3 4" key="1">
    <citation type="submission" date="2019-02" db="EMBL/GenBank/DDBJ databases">
        <title>Dyella amyloliquefaciens sp. nov., isolated from forest soil.</title>
        <authorList>
            <person name="Gao Z.-H."/>
            <person name="Qiu L.-H."/>
        </authorList>
    </citation>
    <scope>NUCLEOTIDE SEQUENCE [LARGE SCALE GENOMIC DNA]</scope>
    <source>
        <strain evidence="3 4">KACC 12747</strain>
    </source>
</reference>
<dbReference type="SUPFAM" id="SSF53756">
    <property type="entry name" value="UDP-Glycosyltransferase/glycogen phosphorylase"/>
    <property type="match status" value="3"/>
</dbReference>
<dbReference type="PANTHER" id="PTHR46401:SF2">
    <property type="entry name" value="GLYCOSYLTRANSFERASE WBBK-RELATED"/>
    <property type="match status" value="1"/>
</dbReference>
<dbReference type="InterPro" id="IPR001296">
    <property type="entry name" value="Glyco_trans_1"/>
</dbReference>
<dbReference type="Gene3D" id="3.40.50.2000">
    <property type="entry name" value="Glycogen Phosphorylase B"/>
    <property type="match status" value="5"/>
</dbReference>
<dbReference type="Pfam" id="PF00534">
    <property type="entry name" value="Glycos_transf_1"/>
    <property type="match status" value="1"/>
</dbReference>
<evidence type="ECO:0000313" key="4">
    <source>
        <dbReference type="Proteomes" id="UP000291822"/>
    </source>
</evidence>
<dbReference type="PANTHER" id="PTHR46401">
    <property type="entry name" value="GLYCOSYLTRANSFERASE WBBK-RELATED"/>
    <property type="match status" value="1"/>
</dbReference>
<evidence type="ECO:0000313" key="3">
    <source>
        <dbReference type="EMBL" id="TCI11130.1"/>
    </source>
</evidence>
<comment type="caution">
    <text evidence="3">The sequence shown here is derived from an EMBL/GenBank/DDBJ whole genome shotgun (WGS) entry which is preliminary data.</text>
</comment>
<dbReference type="GO" id="GO:0009103">
    <property type="term" value="P:lipopolysaccharide biosynthetic process"/>
    <property type="evidence" value="ECO:0007669"/>
    <property type="project" value="TreeGrafter"/>
</dbReference>